<gene>
    <name evidence="1" type="ORF">JDP02_10905</name>
</gene>
<protein>
    <submittedName>
        <fullName evidence="1">Type II toxin-antitoxin system RelE/ParE family toxin</fullName>
    </submittedName>
</protein>
<dbReference type="RefSeq" id="WP_083798054.1">
    <property type="nucleotide sequence ID" value="NZ_CP175780.1"/>
</dbReference>
<dbReference type="Pfam" id="PF05015">
    <property type="entry name" value="HigB-like_toxin"/>
    <property type="match status" value="1"/>
</dbReference>
<reference evidence="1 2" key="1">
    <citation type="submission" date="2020-12" db="EMBL/GenBank/DDBJ databases">
        <title>Draft genome sequence of the commensal strain Corynebacterium tuberculostearicum MFP09/CIP 102622 isolated from human skin.</title>
        <authorList>
            <person name="Boukerb A.M."/>
            <person name="Janvier X."/>
            <person name="Feuilloley M.G.J."/>
            <person name="Groboillot A."/>
        </authorList>
    </citation>
    <scope>NUCLEOTIDE SEQUENCE [LARGE SCALE GENOMIC DNA]</scope>
    <source>
        <strain evidence="1 2">CIP 102622</strain>
    </source>
</reference>
<name>A0A8I1L9T0_9CORY</name>
<dbReference type="PANTHER" id="PTHR40266">
    <property type="entry name" value="TOXIN HIGB-1"/>
    <property type="match status" value="1"/>
</dbReference>
<dbReference type="Gene3D" id="3.30.2310.20">
    <property type="entry name" value="RelE-like"/>
    <property type="match status" value="1"/>
</dbReference>
<evidence type="ECO:0000313" key="1">
    <source>
        <dbReference type="EMBL" id="MBK3429008.1"/>
    </source>
</evidence>
<organism evidence="1 2">
    <name type="scientific">Corynebacterium tuberculostearicum</name>
    <dbReference type="NCBI Taxonomy" id="38304"/>
    <lineage>
        <taxon>Bacteria</taxon>
        <taxon>Bacillati</taxon>
        <taxon>Actinomycetota</taxon>
        <taxon>Actinomycetes</taxon>
        <taxon>Mycobacteriales</taxon>
        <taxon>Corynebacteriaceae</taxon>
        <taxon>Corynebacterium</taxon>
    </lineage>
</organism>
<dbReference type="AlphaFoldDB" id="A0A8I1L9T0"/>
<dbReference type="PANTHER" id="PTHR40266:SF2">
    <property type="entry name" value="TOXIN HIGB-1"/>
    <property type="match status" value="1"/>
</dbReference>
<comment type="caution">
    <text evidence="1">The sequence shown here is derived from an EMBL/GenBank/DDBJ whole genome shotgun (WGS) entry which is preliminary data.</text>
</comment>
<dbReference type="EMBL" id="JAEHFL010000019">
    <property type="protein sequence ID" value="MBK3429008.1"/>
    <property type="molecule type" value="Genomic_DNA"/>
</dbReference>
<dbReference type="Proteomes" id="UP000603369">
    <property type="component" value="Unassembled WGS sequence"/>
</dbReference>
<dbReference type="InterPro" id="IPR035093">
    <property type="entry name" value="RelE/ParE_toxin_dom_sf"/>
</dbReference>
<accession>A0A8I1L9T0</accession>
<keyword evidence="2" id="KW-1185">Reference proteome</keyword>
<sequence>MEFRRGSLERFHTDGKAPKYVPPELRRILRRKLIMIDRAASLADLRIPPANHLERLKGQWDGFYSIRVNAQWRVVFRWTGKGAVDVDFIDYHK</sequence>
<evidence type="ECO:0000313" key="2">
    <source>
        <dbReference type="Proteomes" id="UP000603369"/>
    </source>
</evidence>
<dbReference type="SUPFAM" id="SSF143011">
    <property type="entry name" value="RelE-like"/>
    <property type="match status" value="1"/>
</dbReference>
<dbReference type="InterPro" id="IPR007711">
    <property type="entry name" value="HigB-1"/>
</dbReference>
<proteinExistence type="predicted"/>